<dbReference type="EMBL" id="DS268425">
    <property type="protein sequence ID" value="EFO92199.1"/>
    <property type="molecule type" value="Genomic_DNA"/>
</dbReference>
<protein>
    <submittedName>
        <fullName evidence="1">Uncharacterized protein</fullName>
    </submittedName>
</protein>
<dbReference type="AlphaFoldDB" id="E3M5H3"/>
<evidence type="ECO:0000313" key="2">
    <source>
        <dbReference type="Proteomes" id="UP000008281"/>
    </source>
</evidence>
<dbReference type="GO" id="GO:0006260">
    <property type="term" value="P:DNA replication"/>
    <property type="evidence" value="ECO:0007669"/>
    <property type="project" value="TreeGrafter"/>
</dbReference>
<reference evidence="1" key="1">
    <citation type="submission" date="2007-07" db="EMBL/GenBank/DDBJ databases">
        <title>PCAP assembly of the Caenorhabditis remanei genome.</title>
        <authorList>
            <consortium name="The Caenorhabditis remanei Sequencing Consortium"/>
            <person name="Wilson R.K."/>
        </authorList>
    </citation>
    <scope>NUCLEOTIDE SEQUENCE [LARGE SCALE GENOMIC DNA]</scope>
    <source>
        <strain evidence="1">PB4641</strain>
    </source>
</reference>
<proteinExistence type="predicted"/>
<dbReference type="Proteomes" id="UP000008281">
    <property type="component" value="Unassembled WGS sequence"/>
</dbReference>
<dbReference type="PANTHER" id="PTHR23274">
    <property type="entry name" value="DNA HELICASE-RELATED"/>
    <property type="match status" value="1"/>
</dbReference>
<evidence type="ECO:0000313" key="1">
    <source>
        <dbReference type="EMBL" id="EFO92199.1"/>
    </source>
</evidence>
<accession>E3M5H3</accession>
<dbReference type="eggNOG" id="KOG0987">
    <property type="taxonomic scope" value="Eukaryota"/>
</dbReference>
<dbReference type="STRING" id="31234.E3M5H3"/>
<organism evidence="2">
    <name type="scientific">Caenorhabditis remanei</name>
    <name type="common">Caenorhabditis vulgaris</name>
    <dbReference type="NCBI Taxonomy" id="31234"/>
    <lineage>
        <taxon>Eukaryota</taxon>
        <taxon>Metazoa</taxon>
        <taxon>Ecdysozoa</taxon>
        <taxon>Nematoda</taxon>
        <taxon>Chromadorea</taxon>
        <taxon>Rhabditida</taxon>
        <taxon>Rhabditina</taxon>
        <taxon>Rhabditomorpha</taxon>
        <taxon>Rhabditoidea</taxon>
        <taxon>Rhabditidae</taxon>
        <taxon>Peloderinae</taxon>
        <taxon>Caenorhabditis</taxon>
    </lineage>
</organism>
<dbReference type="HOGENOM" id="CLU_1929529_0_0_1"/>
<sequence>MPGTLRSYYSLDEISNKDGKPEIRDSMHFTTEFLNKMTPSGMPPHELRLKKGGNRHAPSESRGQTVLILRIKLNYEKNLPFTMSRLQFPLRLSFAMTINNVALFWTTTREGIHIQAQSGVVNNVVFKEVLL</sequence>
<keyword evidence="2" id="KW-1185">Reference proteome</keyword>
<dbReference type="OrthoDB" id="5864836at2759"/>
<dbReference type="PANTHER" id="PTHR23274:SF51">
    <property type="entry name" value="OS03G0423850 PROTEIN"/>
    <property type="match status" value="1"/>
</dbReference>
<dbReference type="GO" id="GO:0005657">
    <property type="term" value="C:replication fork"/>
    <property type="evidence" value="ECO:0007669"/>
    <property type="project" value="TreeGrafter"/>
</dbReference>
<dbReference type="InParanoid" id="E3M5H3"/>
<name>E3M5H3_CAERE</name>
<gene>
    <name evidence="1" type="ORF">CRE_10910</name>
</gene>